<dbReference type="Proteomes" id="UP001501237">
    <property type="component" value="Unassembled WGS sequence"/>
</dbReference>
<dbReference type="EMBL" id="BAAAUV010000042">
    <property type="protein sequence ID" value="GAA3240743.1"/>
    <property type="molecule type" value="Genomic_DNA"/>
</dbReference>
<dbReference type="Pfam" id="PF04234">
    <property type="entry name" value="CopC"/>
    <property type="match status" value="1"/>
</dbReference>
<evidence type="ECO:0000256" key="5">
    <source>
        <dbReference type="SAM" id="Phobius"/>
    </source>
</evidence>
<protein>
    <recommendedName>
        <fullName evidence="7">CopC domain-containing protein</fullName>
    </recommendedName>
</protein>
<keyword evidence="4" id="KW-0186">Copper</keyword>
<evidence type="ECO:0000313" key="8">
    <source>
        <dbReference type="EMBL" id="GAA3240743.1"/>
    </source>
</evidence>
<evidence type="ECO:0000256" key="2">
    <source>
        <dbReference type="ARBA" id="ARBA00022723"/>
    </source>
</evidence>
<dbReference type="PANTHER" id="PTHR34820">
    <property type="entry name" value="INNER MEMBRANE PROTEIN YEBZ"/>
    <property type="match status" value="1"/>
</dbReference>
<dbReference type="SUPFAM" id="SSF81296">
    <property type="entry name" value="E set domains"/>
    <property type="match status" value="1"/>
</dbReference>
<accession>A0ABP6QLQ6</accession>
<keyword evidence="9" id="KW-1185">Reference proteome</keyword>
<feature type="signal peptide" evidence="6">
    <location>
        <begin position="1"/>
        <end position="20"/>
    </location>
</feature>
<evidence type="ECO:0000259" key="7">
    <source>
        <dbReference type="Pfam" id="PF04234"/>
    </source>
</evidence>
<dbReference type="PANTHER" id="PTHR34820:SF4">
    <property type="entry name" value="INNER MEMBRANE PROTEIN YEBZ"/>
    <property type="match status" value="1"/>
</dbReference>
<gene>
    <name evidence="8" type="ORF">GCM10010468_77620</name>
</gene>
<feature type="chain" id="PRO_5045038176" description="CopC domain-containing protein" evidence="6">
    <location>
        <begin position="21"/>
        <end position="163"/>
    </location>
</feature>
<dbReference type="Gene3D" id="2.60.40.1220">
    <property type="match status" value="1"/>
</dbReference>
<evidence type="ECO:0000256" key="6">
    <source>
        <dbReference type="SAM" id="SignalP"/>
    </source>
</evidence>
<sequence>MIRRLGTVVTVALLAAPAVAAPASAHTQLIDAAPKAGKIVPVPAEIVLTYADDVILPKVVLSDRAGKPVTIGKATATDNVVKVPLTGKLKPGPYTVAWRVVSNDGHPISDTYKFTVEGVQETAAPEAEADSGEKPVWLWGLLGLLALAAVGGGIVWARRTPAE</sequence>
<keyword evidence="3 6" id="KW-0732">Signal</keyword>
<evidence type="ECO:0000256" key="1">
    <source>
        <dbReference type="ARBA" id="ARBA00004196"/>
    </source>
</evidence>
<dbReference type="RefSeq" id="WP_344839076.1">
    <property type="nucleotide sequence ID" value="NZ_BAAAUV010000042.1"/>
</dbReference>
<reference evidence="9" key="1">
    <citation type="journal article" date="2019" name="Int. J. Syst. Evol. Microbiol.">
        <title>The Global Catalogue of Microorganisms (GCM) 10K type strain sequencing project: providing services to taxonomists for standard genome sequencing and annotation.</title>
        <authorList>
            <consortium name="The Broad Institute Genomics Platform"/>
            <consortium name="The Broad Institute Genome Sequencing Center for Infectious Disease"/>
            <person name="Wu L."/>
            <person name="Ma J."/>
        </authorList>
    </citation>
    <scope>NUCLEOTIDE SEQUENCE [LARGE SCALE GENOMIC DNA]</scope>
    <source>
        <strain evidence="9">JCM 9377</strain>
    </source>
</reference>
<feature type="transmembrane region" description="Helical" evidence="5">
    <location>
        <begin position="136"/>
        <end position="157"/>
    </location>
</feature>
<keyword evidence="2" id="KW-0479">Metal-binding</keyword>
<proteinExistence type="predicted"/>
<evidence type="ECO:0000256" key="4">
    <source>
        <dbReference type="ARBA" id="ARBA00023008"/>
    </source>
</evidence>
<comment type="subcellular location">
    <subcellularLocation>
        <location evidence="1">Cell envelope</location>
    </subcellularLocation>
</comment>
<dbReference type="InterPro" id="IPR014756">
    <property type="entry name" value="Ig_E-set"/>
</dbReference>
<keyword evidence="5" id="KW-0472">Membrane</keyword>
<keyword evidence="5" id="KW-0812">Transmembrane</keyword>
<name>A0ABP6QLQ6_9ACTN</name>
<keyword evidence="5" id="KW-1133">Transmembrane helix</keyword>
<dbReference type="InterPro" id="IPR032694">
    <property type="entry name" value="CopC/D"/>
</dbReference>
<organism evidence="8 9">
    <name type="scientific">Actinocorallia longicatena</name>
    <dbReference type="NCBI Taxonomy" id="111803"/>
    <lineage>
        <taxon>Bacteria</taxon>
        <taxon>Bacillati</taxon>
        <taxon>Actinomycetota</taxon>
        <taxon>Actinomycetes</taxon>
        <taxon>Streptosporangiales</taxon>
        <taxon>Thermomonosporaceae</taxon>
        <taxon>Actinocorallia</taxon>
    </lineage>
</organism>
<dbReference type="InterPro" id="IPR007348">
    <property type="entry name" value="CopC_dom"/>
</dbReference>
<dbReference type="InterPro" id="IPR014755">
    <property type="entry name" value="Cu-Rt/internalin_Ig-like"/>
</dbReference>
<evidence type="ECO:0000256" key="3">
    <source>
        <dbReference type="ARBA" id="ARBA00022729"/>
    </source>
</evidence>
<feature type="domain" description="CopC" evidence="7">
    <location>
        <begin position="26"/>
        <end position="116"/>
    </location>
</feature>
<evidence type="ECO:0000313" key="9">
    <source>
        <dbReference type="Proteomes" id="UP001501237"/>
    </source>
</evidence>
<comment type="caution">
    <text evidence="8">The sequence shown here is derived from an EMBL/GenBank/DDBJ whole genome shotgun (WGS) entry which is preliminary data.</text>
</comment>